<evidence type="ECO:0000313" key="2">
    <source>
        <dbReference type="Proteomes" id="UP000325672"/>
    </source>
</evidence>
<keyword evidence="2" id="KW-1185">Reference proteome</keyword>
<reference evidence="1 2" key="1">
    <citation type="submission" date="2019-04" db="EMBL/GenBank/DDBJ databases">
        <title>Friends and foes A comparative genomics study of 23 Aspergillus species from section Flavi.</title>
        <authorList>
            <consortium name="DOE Joint Genome Institute"/>
            <person name="Kjaerbolling I."/>
            <person name="Vesth T."/>
            <person name="Frisvad J.C."/>
            <person name="Nybo J.L."/>
            <person name="Theobald S."/>
            <person name="Kildgaard S."/>
            <person name="Isbrandt T."/>
            <person name="Kuo A."/>
            <person name="Sato A."/>
            <person name="Lyhne E.K."/>
            <person name="Kogle M.E."/>
            <person name="Wiebenga A."/>
            <person name="Kun R.S."/>
            <person name="Lubbers R.J."/>
            <person name="Makela M.R."/>
            <person name="Barry K."/>
            <person name="Chovatia M."/>
            <person name="Clum A."/>
            <person name="Daum C."/>
            <person name="Haridas S."/>
            <person name="He G."/>
            <person name="LaButti K."/>
            <person name="Lipzen A."/>
            <person name="Mondo S."/>
            <person name="Riley R."/>
            <person name="Salamov A."/>
            <person name="Simmons B.A."/>
            <person name="Magnuson J.K."/>
            <person name="Henrissat B."/>
            <person name="Mortensen U.H."/>
            <person name="Larsen T.O."/>
            <person name="Devries R.P."/>
            <person name="Grigoriev I.V."/>
            <person name="Machida M."/>
            <person name="Baker S.E."/>
            <person name="Andersen M.R."/>
        </authorList>
    </citation>
    <scope>NUCLEOTIDE SEQUENCE [LARGE SCALE GENOMIC DNA]</scope>
    <source>
        <strain evidence="1 2">CBS 117625</strain>
    </source>
</reference>
<dbReference type="RefSeq" id="XP_031914967.1">
    <property type="nucleotide sequence ID" value="XM_032054201.1"/>
</dbReference>
<dbReference type="Proteomes" id="UP000325672">
    <property type="component" value="Unassembled WGS sequence"/>
</dbReference>
<accession>A0A5N6T0A9</accession>
<dbReference type="EMBL" id="ML743568">
    <property type="protein sequence ID" value="KAE8138904.1"/>
    <property type="molecule type" value="Genomic_DNA"/>
</dbReference>
<protein>
    <submittedName>
        <fullName evidence="1">Uncharacterized protein</fullName>
    </submittedName>
</protein>
<proteinExistence type="predicted"/>
<dbReference type="GeneID" id="43638411"/>
<name>A0A5N6T0A9_ASPPS</name>
<sequence length="104" mass="12146">MQTIRQRLGFWLVRPRNRLPLWLFQKTSLAIRNIPYSLPPSQPANPRLLYRRITYNVLPQGWVQRKPHPLHMSLGPAEGSQLCQARVMLKPGIWDGECNRLIHG</sequence>
<evidence type="ECO:0000313" key="1">
    <source>
        <dbReference type="EMBL" id="KAE8138904.1"/>
    </source>
</evidence>
<dbReference type="AlphaFoldDB" id="A0A5N6T0A9"/>
<gene>
    <name evidence="1" type="ORF">BDV38DRAFT_243207</name>
</gene>
<organism evidence="1 2">
    <name type="scientific">Aspergillus pseudotamarii</name>
    <dbReference type="NCBI Taxonomy" id="132259"/>
    <lineage>
        <taxon>Eukaryota</taxon>
        <taxon>Fungi</taxon>
        <taxon>Dikarya</taxon>
        <taxon>Ascomycota</taxon>
        <taxon>Pezizomycotina</taxon>
        <taxon>Eurotiomycetes</taxon>
        <taxon>Eurotiomycetidae</taxon>
        <taxon>Eurotiales</taxon>
        <taxon>Aspergillaceae</taxon>
        <taxon>Aspergillus</taxon>
        <taxon>Aspergillus subgen. Circumdati</taxon>
    </lineage>
</organism>